<feature type="compositionally biased region" description="Basic and acidic residues" evidence="1">
    <location>
        <begin position="569"/>
        <end position="581"/>
    </location>
</feature>
<feature type="compositionally biased region" description="Basic residues" evidence="1">
    <location>
        <begin position="322"/>
        <end position="332"/>
    </location>
</feature>
<dbReference type="EMBL" id="JAPFFF010000013">
    <property type="protein sequence ID" value="KAK8872072.1"/>
    <property type="molecule type" value="Genomic_DNA"/>
</dbReference>
<dbReference type="PANTHER" id="PTHR43358:SF4">
    <property type="entry name" value="ALPHA_BETA HYDROLASE FOLD-1 DOMAIN-CONTAINING PROTEIN"/>
    <property type="match status" value="1"/>
</dbReference>
<organism evidence="3 4">
    <name type="scientific">Tritrichomonas musculus</name>
    <dbReference type="NCBI Taxonomy" id="1915356"/>
    <lineage>
        <taxon>Eukaryota</taxon>
        <taxon>Metamonada</taxon>
        <taxon>Parabasalia</taxon>
        <taxon>Tritrichomonadida</taxon>
        <taxon>Tritrichomonadidae</taxon>
        <taxon>Tritrichomonas</taxon>
    </lineage>
</organism>
<evidence type="ECO:0000313" key="4">
    <source>
        <dbReference type="Proteomes" id="UP001470230"/>
    </source>
</evidence>
<feature type="compositionally biased region" description="Basic and acidic residues" evidence="1">
    <location>
        <begin position="515"/>
        <end position="546"/>
    </location>
</feature>
<dbReference type="Gene3D" id="3.40.50.1820">
    <property type="entry name" value="alpha/beta hydrolase"/>
    <property type="match status" value="1"/>
</dbReference>
<gene>
    <name evidence="3" type="ORF">M9Y10_007830</name>
</gene>
<feature type="compositionally biased region" description="Basic and acidic residues" evidence="1">
    <location>
        <begin position="391"/>
        <end position="427"/>
    </location>
</feature>
<dbReference type="Proteomes" id="UP001470230">
    <property type="component" value="Unassembled WGS sequence"/>
</dbReference>
<feature type="compositionally biased region" description="Basic and acidic residues" evidence="1">
    <location>
        <begin position="480"/>
        <end position="491"/>
    </location>
</feature>
<proteinExistence type="predicted"/>
<accession>A0ABR2J369</accession>
<dbReference type="InterPro" id="IPR052920">
    <property type="entry name" value="DNA-binding_regulatory"/>
</dbReference>
<protein>
    <recommendedName>
        <fullName evidence="2">Serine aminopeptidase S33 domain-containing protein</fullName>
    </recommendedName>
</protein>
<feature type="domain" description="Serine aminopeptidase S33" evidence="2">
    <location>
        <begin position="71"/>
        <end position="154"/>
    </location>
</feature>
<feature type="compositionally biased region" description="Basic and acidic residues" evidence="1">
    <location>
        <begin position="367"/>
        <end position="382"/>
    </location>
</feature>
<evidence type="ECO:0000259" key="2">
    <source>
        <dbReference type="Pfam" id="PF12146"/>
    </source>
</evidence>
<dbReference type="PANTHER" id="PTHR43358">
    <property type="entry name" value="ALPHA/BETA-HYDROLASE"/>
    <property type="match status" value="1"/>
</dbReference>
<evidence type="ECO:0000256" key="1">
    <source>
        <dbReference type="SAM" id="MobiDB-lite"/>
    </source>
</evidence>
<dbReference type="InterPro" id="IPR022742">
    <property type="entry name" value="Hydrolase_4"/>
</dbReference>
<feature type="region of interest" description="Disordered" evidence="1">
    <location>
        <begin position="310"/>
        <end position="588"/>
    </location>
</feature>
<feature type="compositionally biased region" description="Basic and acidic residues" evidence="1">
    <location>
        <begin position="311"/>
        <end position="321"/>
    </location>
</feature>
<feature type="compositionally biased region" description="Basic residues" evidence="1">
    <location>
        <begin position="341"/>
        <end position="358"/>
    </location>
</feature>
<feature type="compositionally biased region" description="Basic residues" evidence="1">
    <location>
        <begin position="558"/>
        <end position="568"/>
    </location>
</feature>
<dbReference type="InterPro" id="IPR029058">
    <property type="entry name" value="AB_hydrolase_fold"/>
</dbReference>
<dbReference type="Pfam" id="PF12146">
    <property type="entry name" value="Hydrolase_4"/>
    <property type="match status" value="1"/>
</dbReference>
<reference evidence="3 4" key="1">
    <citation type="submission" date="2024-04" db="EMBL/GenBank/DDBJ databases">
        <title>Tritrichomonas musculus Genome.</title>
        <authorList>
            <person name="Alves-Ferreira E."/>
            <person name="Grigg M."/>
            <person name="Lorenzi H."/>
            <person name="Galac M."/>
        </authorList>
    </citation>
    <scope>NUCLEOTIDE SEQUENCE [LARGE SCALE GENOMIC DNA]</scope>
    <source>
        <strain evidence="3 4">EAF2021</strain>
    </source>
</reference>
<dbReference type="SUPFAM" id="SSF53474">
    <property type="entry name" value="alpha/beta-Hydrolases"/>
    <property type="match status" value="1"/>
</dbReference>
<sequence>MEALIRKAVNALIRPPRMHYDQAAIPLCLKGDDSDNYLRLPLGFVNQRNIQIAGSLYLNSRMDPNGGGPCVIYLHGNASSQLEGQFLVPNLCKYGIYVYCFDFAGCGCSGGKYVSLGYFEKYDTEFILDQLHTQFNLGPFVLWGRSMGAATTLLVDYPLLAGRISDSSFTSIPDLCSSIANSMHLSPIIIPLAILVLKKRVIHKAKFNIDVVSPINHIEKRDIPAVFGHGENDQFIPLKQCRELYQHYPSKNKDIVVLSGGHNSKRTENWIRTCVEFILKVFDINVKNPKISKCRKLQESVFHFSSFNSMMDHKESPNKKEGKGRKIRKRRTHERDSYYHSKNHWRHHKSYKFRRHSAFPKSLSSKDGYKKQEKDLDDGEHHEHRHRKHDRNGEEHHDHVHEHRNNETENEHRNHLNEPKDENEMHEHRHHEHRNNEIQREENDINEEKHYHKGHIHQGEQKHSHKEHQHKKREDEDDIDSKIKNNEENEQKNLINDNNETLNDNDVNHEHKKRANESKHINSEERHEHKNNVNEDKIISNEKEIDNNEPNDQEMVKKKEKHEHHAHQHDHDHEHNHKENCHGNNENI</sequence>
<evidence type="ECO:0000313" key="3">
    <source>
        <dbReference type="EMBL" id="KAK8872072.1"/>
    </source>
</evidence>
<feature type="compositionally biased region" description="Basic and acidic residues" evidence="1">
    <location>
        <begin position="434"/>
        <end position="450"/>
    </location>
</feature>
<name>A0ABR2J369_9EUKA</name>
<keyword evidence="4" id="KW-1185">Reference proteome</keyword>
<comment type="caution">
    <text evidence="3">The sequence shown here is derived from an EMBL/GenBank/DDBJ whole genome shotgun (WGS) entry which is preliminary data.</text>
</comment>